<gene>
    <name evidence="5" type="ORF">R1flu_011006</name>
</gene>
<dbReference type="Gene3D" id="2.60.40.420">
    <property type="entry name" value="Cupredoxins - blue copper proteins"/>
    <property type="match status" value="1"/>
</dbReference>
<dbReference type="AlphaFoldDB" id="A0ABD1Z7N6"/>
<evidence type="ECO:0000259" key="4">
    <source>
        <dbReference type="PROSITE" id="PS51485"/>
    </source>
</evidence>
<sequence>MAHQGGANAVCTIGVLVMVFGVLVLCENAAATTVNVGGASGWTVGHNYKTWAAFNKVRPYDSLFFKYDPKVHNVLVVSKADYDACKTSSPWSKHQTGKDFIKFTKSGTYYLICGVGSHCQAGMKLAVTVRWW</sequence>
<dbReference type="PANTHER" id="PTHR33021:SF350">
    <property type="entry name" value="UCLACYANIN-2"/>
    <property type="match status" value="1"/>
</dbReference>
<evidence type="ECO:0000256" key="2">
    <source>
        <dbReference type="ARBA" id="ARBA00023180"/>
    </source>
</evidence>
<dbReference type="PANTHER" id="PTHR33021">
    <property type="entry name" value="BLUE COPPER PROTEIN"/>
    <property type="match status" value="1"/>
</dbReference>
<evidence type="ECO:0000313" key="6">
    <source>
        <dbReference type="Proteomes" id="UP001605036"/>
    </source>
</evidence>
<dbReference type="EMBL" id="JBHFFA010000002">
    <property type="protein sequence ID" value="KAL2643419.1"/>
    <property type="molecule type" value="Genomic_DNA"/>
</dbReference>
<name>A0ABD1Z7N6_9MARC</name>
<feature type="transmembrane region" description="Helical" evidence="3">
    <location>
        <begin position="6"/>
        <end position="26"/>
    </location>
</feature>
<feature type="domain" description="Phytocyanin" evidence="4">
    <location>
        <begin position="32"/>
        <end position="131"/>
    </location>
</feature>
<dbReference type="CDD" id="cd04216">
    <property type="entry name" value="Phytocyanin"/>
    <property type="match status" value="1"/>
</dbReference>
<proteinExistence type="predicted"/>
<keyword evidence="3" id="KW-0472">Membrane</keyword>
<reference evidence="5 6" key="1">
    <citation type="submission" date="2024-09" db="EMBL/GenBank/DDBJ databases">
        <title>Chromosome-scale assembly of Riccia fluitans.</title>
        <authorList>
            <person name="Paukszto L."/>
            <person name="Sawicki J."/>
            <person name="Karawczyk K."/>
            <person name="Piernik-Szablinska J."/>
            <person name="Szczecinska M."/>
            <person name="Mazdziarz M."/>
        </authorList>
    </citation>
    <scope>NUCLEOTIDE SEQUENCE [LARGE SCALE GENOMIC DNA]</scope>
    <source>
        <strain evidence="5">Rf_01</strain>
        <tissue evidence="5">Aerial parts of the thallus</tissue>
    </source>
</reference>
<dbReference type="InterPro" id="IPR003245">
    <property type="entry name" value="Phytocyanin_dom"/>
</dbReference>
<accession>A0ABD1Z7N6</accession>
<dbReference type="InterPro" id="IPR008972">
    <property type="entry name" value="Cupredoxin"/>
</dbReference>
<dbReference type="GO" id="GO:0046872">
    <property type="term" value="F:metal ion binding"/>
    <property type="evidence" value="ECO:0007669"/>
    <property type="project" value="UniProtKB-KW"/>
</dbReference>
<dbReference type="FunFam" id="2.60.40.420:FF:000003">
    <property type="entry name" value="Blue copper"/>
    <property type="match status" value="1"/>
</dbReference>
<dbReference type="Pfam" id="PF02298">
    <property type="entry name" value="Cu_bind_like"/>
    <property type="match status" value="1"/>
</dbReference>
<keyword evidence="2" id="KW-0325">Glycoprotein</keyword>
<dbReference type="Proteomes" id="UP001605036">
    <property type="component" value="Unassembled WGS sequence"/>
</dbReference>
<keyword evidence="1" id="KW-0479">Metal-binding</keyword>
<dbReference type="PROSITE" id="PS51485">
    <property type="entry name" value="PHYTOCYANIN"/>
    <property type="match status" value="1"/>
</dbReference>
<keyword evidence="3" id="KW-1133">Transmembrane helix</keyword>
<dbReference type="PROSITE" id="PS00079">
    <property type="entry name" value="MULTICOPPER_OXIDASE1"/>
    <property type="match status" value="1"/>
</dbReference>
<dbReference type="InterPro" id="IPR033138">
    <property type="entry name" value="Cu_oxidase_CS"/>
</dbReference>
<evidence type="ECO:0000313" key="5">
    <source>
        <dbReference type="EMBL" id="KAL2643419.1"/>
    </source>
</evidence>
<protein>
    <recommendedName>
        <fullName evidence="4">Phytocyanin domain-containing protein</fullName>
    </recommendedName>
</protein>
<organism evidence="5 6">
    <name type="scientific">Riccia fluitans</name>
    <dbReference type="NCBI Taxonomy" id="41844"/>
    <lineage>
        <taxon>Eukaryota</taxon>
        <taxon>Viridiplantae</taxon>
        <taxon>Streptophyta</taxon>
        <taxon>Embryophyta</taxon>
        <taxon>Marchantiophyta</taxon>
        <taxon>Marchantiopsida</taxon>
        <taxon>Marchantiidae</taxon>
        <taxon>Marchantiales</taxon>
        <taxon>Ricciaceae</taxon>
        <taxon>Riccia</taxon>
    </lineage>
</organism>
<dbReference type="InterPro" id="IPR039391">
    <property type="entry name" value="Phytocyanin-like"/>
</dbReference>
<evidence type="ECO:0000256" key="3">
    <source>
        <dbReference type="SAM" id="Phobius"/>
    </source>
</evidence>
<evidence type="ECO:0000256" key="1">
    <source>
        <dbReference type="ARBA" id="ARBA00022723"/>
    </source>
</evidence>
<keyword evidence="3" id="KW-0812">Transmembrane</keyword>
<comment type="caution">
    <text evidence="5">The sequence shown here is derived from an EMBL/GenBank/DDBJ whole genome shotgun (WGS) entry which is preliminary data.</text>
</comment>
<keyword evidence="6" id="KW-1185">Reference proteome</keyword>
<dbReference type="SUPFAM" id="SSF49503">
    <property type="entry name" value="Cupredoxins"/>
    <property type="match status" value="1"/>
</dbReference>